<evidence type="ECO:0000256" key="2">
    <source>
        <dbReference type="ARBA" id="ARBA00022193"/>
    </source>
</evidence>
<comment type="similarity">
    <text evidence="1">Belongs to the palC family.</text>
</comment>
<dbReference type="STRING" id="933852.A0A0C3AEB1"/>
<gene>
    <name evidence="5" type="ORF">M408DRAFT_332574</name>
</gene>
<name>A0A0C3AEB1_SERVB</name>
<feature type="compositionally biased region" description="Low complexity" evidence="3">
    <location>
        <begin position="443"/>
        <end position="466"/>
    </location>
</feature>
<dbReference type="EMBL" id="KN824344">
    <property type="protein sequence ID" value="KIM23000.1"/>
    <property type="molecule type" value="Genomic_DNA"/>
</dbReference>
<dbReference type="PANTHER" id="PTHR40463">
    <property type="entry name" value="PH-RESPONSE REGULATOR PROTEIN PALC"/>
    <property type="match status" value="1"/>
</dbReference>
<evidence type="ECO:0000256" key="1">
    <source>
        <dbReference type="ARBA" id="ARBA00010997"/>
    </source>
</evidence>
<accession>A0A0C3AEB1</accession>
<organism evidence="5 6">
    <name type="scientific">Serendipita vermifera MAFF 305830</name>
    <dbReference type="NCBI Taxonomy" id="933852"/>
    <lineage>
        <taxon>Eukaryota</taxon>
        <taxon>Fungi</taxon>
        <taxon>Dikarya</taxon>
        <taxon>Basidiomycota</taxon>
        <taxon>Agaricomycotina</taxon>
        <taxon>Agaricomycetes</taxon>
        <taxon>Sebacinales</taxon>
        <taxon>Serendipitaceae</taxon>
        <taxon>Serendipita</taxon>
    </lineage>
</organism>
<sequence>MSSYVYELPTTGSVVFSEILVDETGKYTHAIANATLARSNLRAALKESKRTDEGEKDHLKIIKVVDEYLPHLYAIIECVATGDLQLRQEAVGFSWRSTFSANLLNTSPRQTVTGLYADLAFTLITYASALSNLAATSVTSLGAYETERAITDADRKTKDDKLNFAVQLLLKASGIFSHVAENVISQWERTLIEIQASAGGSTSKPVDLSRELVSSLSRFALAEAQTLAIRKLLSKSAYDSTLNPGPPLPRSHPPPGLVAKLSLNALDCYSSASSLAKSARGSGTASGEVTKDLTRWLADEAALTAALSHKWLGVDAGEKSSTTGKAGEAVGFLSWAKDELEGLKDGGHGIAGLGRKKKRKERVADEISRVAAFLNHYKKLNNTVHFETVPTVATLQSMIPTGTAAVTPKPFMPPPLAFRAAKASTMAELSQGIADSTLDNEESPAPQSAAAVSSSPVATPAPRQYF</sequence>
<evidence type="ECO:0000256" key="3">
    <source>
        <dbReference type="SAM" id="MobiDB-lite"/>
    </source>
</evidence>
<feature type="domain" description="BRO1" evidence="4">
    <location>
        <begin position="2"/>
        <end position="466"/>
    </location>
</feature>
<protein>
    <recommendedName>
        <fullName evidence="2">pH-response regulator protein palC</fullName>
    </recommendedName>
</protein>
<dbReference type="OrthoDB" id="10266451at2759"/>
<reference evidence="5 6" key="1">
    <citation type="submission" date="2014-04" db="EMBL/GenBank/DDBJ databases">
        <authorList>
            <consortium name="DOE Joint Genome Institute"/>
            <person name="Kuo A."/>
            <person name="Zuccaro A."/>
            <person name="Kohler A."/>
            <person name="Nagy L.G."/>
            <person name="Floudas D."/>
            <person name="Copeland A."/>
            <person name="Barry K.W."/>
            <person name="Cichocki N."/>
            <person name="Veneault-Fourrey C."/>
            <person name="LaButti K."/>
            <person name="Lindquist E.A."/>
            <person name="Lipzen A."/>
            <person name="Lundell T."/>
            <person name="Morin E."/>
            <person name="Murat C."/>
            <person name="Sun H."/>
            <person name="Tunlid A."/>
            <person name="Henrissat B."/>
            <person name="Grigoriev I.V."/>
            <person name="Hibbett D.S."/>
            <person name="Martin F."/>
            <person name="Nordberg H.P."/>
            <person name="Cantor M.N."/>
            <person name="Hua S.X."/>
        </authorList>
    </citation>
    <scope>NUCLEOTIDE SEQUENCE [LARGE SCALE GENOMIC DNA]</scope>
    <source>
        <strain evidence="5 6">MAFF 305830</strain>
    </source>
</reference>
<dbReference type="InterPro" id="IPR037505">
    <property type="entry name" value="pH-resp_palC"/>
</dbReference>
<evidence type="ECO:0000313" key="5">
    <source>
        <dbReference type="EMBL" id="KIM23000.1"/>
    </source>
</evidence>
<dbReference type="PROSITE" id="PS51180">
    <property type="entry name" value="BRO1"/>
    <property type="match status" value="1"/>
</dbReference>
<feature type="region of interest" description="Disordered" evidence="3">
    <location>
        <begin position="432"/>
        <end position="466"/>
    </location>
</feature>
<dbReference type="GO" id="GO:0005886">
    <property type="term" value="C:plasma membrane"/>
    <property type="evidence" value="ECO:0007669"/>
    <property type="project" value="TreeGrafter"/>
</dbReference>
<dbReference type="AlphaFoldDB" id="A0A0C3AEB1"/>
<evidence type="ECO:0000259" key="4">
    <source>
        <dbReference type="PROSITE" id="PS51180"/>
    </source>
</evidence>
<dbReference type="Pfam" id="PF03097">
    <property type="entry name" value="BRO1"/>
    <property type="match status" value="1"/>
</dbReference>
<reference evidence="6" key="2">
    <citation type="submission" date="2015-01" db="EMBL/GenBank/DDBJ databases">
        <title>Evolutionary Origins and Diversification of the Mycorrhizal Mutualists.</title>
        <authorList>
            <consortium name="DOE Joint Genome Institute"/>
            <consortium name="Mycorrhizal Genomics Consortium"/>
            <person name="Kohler A."/>
            <person name="Kuo A."/>
            <person name="Nagy L.G."/>
            <person name="Floudas D."/>
            <person name="Copeland A."/>
            <person name="Barry K.W."/>
            <person name="Cichocki N."/>
            <person name="Veneault-Fourrey C."/>
            <person name="LaButti K."/>
            <person name="Lindquist E.A."/>
            <person name="Lipzen A."/>
            <person name="Lundell T."/>
            <person name="Morin E."/>
            <person name="Murat C."/>
            <person name="Riley R."/>
            <person name="Ohm R."/>
            <person name="Sun H."/>
            <person name="Tunlid A."/>
            <person name="Henrissat B."/>
            <person name="Grigoriev I.V."/>
            <person name="Hibbett D.S."/>
            <person name="Martin F."/>
        </authorList>
    </citation>
    <scope>NUCLEOTIDE SEQUENCE [LARGE SCALE GENOMIC DNA]</scope>
    <source>
        <strain evidence="6">MAFF 305830</strain>
    </source>
</reference>
<dbReference type="PANTHER" id="PTHR40463:SF1">
    <property type="entry name" value="PH-RESPONSE REGULATOR PROTEIN PALC"/>
    <property type="match status" value="1"/>
</dbReference>
<proteinExistence type="inferred from homology"/>
<dbReference type="HOGENOM" id="CLU_027723_0_0_1"/>
<keyword evidence="6" id="KW-1185">Reference proteome</keyword>
<dbReference type="Gene3D" id="1.25.40.280">
    <property type="entry name" value="alix/aip1 like domains"/>
    <property type="match status" value="1"/>
</dbReference>
<dbReference type="InterPro" id="IPR038499">
    <property type="entry name" value="BRO1_sf"/>
</dbReference>
<dbReference type="InterPro" id="IPR004328">
    <property type="entry name" value="BRO1_dom"/>
</dbReference>
<dbReference type="SMART" id="SM01041">
    <property type="entry name" value="BRO1"/>
    <property type="match status" value="1"/>
</dbReference>
<evidence type="ECO:0000313" key="6">
    <source>
        <dbReference type="Proteomes" id="UP000054097"/>
    </source>
</evidence>
<dbReference type="GO" id="GO:0071467">
    <property type="term" value="P:cellular response to pH"/>
    <property type="evidence" value="ECO:0007669"/>
    <property type="project" value="InterPro"/>
</dbReference>
<dbReference type="Proteomes" id="UP000054097">
    <property type="component" value="Unassembled WGS sequence"/>
</dbReference>